<dbReference type="EMBL" id="JACHVZ010000022">
    <property type="protein sequence ID" value="MBB2931818.1"/>
    <property type="molecule type" value="Genomic_DNA"/>
</dbReference>
<dbReference type="CDD" id="cd00865">
    <property type="entry name" value="PEBP_bact_arch"/>
    <property type="match status" value="1"/>
</dbReference>
<reference evidence="1 2" key="1">
    <citation type="submission" date="2020-08" db="EMBL/GenBank/DDBJ databases">
        <title>Genomic Encyclopedia of Type Strains, Phase IV (KMG-V): Genome sequencing to study the core and pangenomes of soil and plant-associated prokaryotes.</title>
        <authorList>
            <person name="Whitman W."/>
        </authorList>
    </citation>
    <scope>NUCLEOTIDE SEQUENCE [LARGE SCALE GENOMIC DNA]</scope>
    <source>
        <strain evidence="1 2">SRMrh-85</strain>
    </source>
</reference>
<name>A0ABR6FWK8_9BURK</name>
<sequence length="251" mass="27339">MYDYSGIFPLILYVCRRKLARLYRYIEADWDQGTSQTFPSGPRDPTFANIQENSLMRTPYDFEPGCIRRVSVLAWLAMASMVTTANLACAGENFTVSSADLSDGGKVGPRQIFNDAGCKGPNQSPSLTWRNVPANTRSFAITIFDRDAPGRGWWHWAVANIPASVKSLPENASASGALRKLGAIEARNDFNIDGYGGPCPPPGNPHRYVITVYALNVDTLPLAQGRPAALFDREISGSALGSAQITVTYGR</sequence>
<evidence type="ECO:0008006" key="3">
    <source>
        <dbReference type="Google" id="ProtNLM"/>
    </source>
</evidence>
<dbReference type="Pfam" id="PF01161">
    <property type="entry name" value="PBP"/>
    <property type="match status" value="1"/>
</dbReference>
<evidence type="ECO:0000313" key="1">
    <source>
        <dbReference type="EMBL" id="MBB2931818.1"/>
    </source>
</evidence>
<gene>
    <name evidence="1" type="ORF">FHX59_006291</name>
</gene>
<dbReference type="PANTHER" id="PTHR30289:SF1">
    <property type="entry name" value="PEBP (PHOSPHATIDYLETHANOLAMINE-BINDING PROTEIN) FAMILY PROTEIN"/>
    <property type="match status" value="1"/>
</dbReference>
<dbReference type="InterPro" id="IPR005247">
    <property type="entry name" value="YbhB_YbcL/LppC-like"/>
</dbReference>
<keyword evidence="2" id="KW-1185">Reference proteome</keyword>
<dbReference type="SUPFAM" id="SSF49777">
    <property type="entry name" value="PEBP-like"/>
    <property type="match status" value="1"/>
</dbReference>
<evidence type="ECO:0000313" key="2">
    <source>
        <dbReference type="Proteomes" id="UP000533533"/>
    </source>
</evidence>
<protein>
    <recommendedName>
        <fullName evidence="3">PBP family phospholipid-binding protein</fullName>
    </recommendedName>
</protein>
<dbReference type="PANTHER" id="PTHR30289">
    <property type="entry name" value="UNCHARACTERIZED PROTEIN YBCL-RELATED"/>
    <property type="match status" value="1"/>
</dbReference>
<proteinExistence type="predicted"/>
<dbReference type="Gene3D" id="3.90.280.10">
    <property type="entry name" value="PEBP-like"/>
    <property type="match status" value="1"/>
</dbReference>
<comment type="caution">
    <text evidence="1">The sequence shown here is derived from an EMBL/GenBank/DDBJ whole genome shotgun (WGS) entry which is preliminary data.</text>
</comment>
<dbReference type="InterPro" id="IPR036610">
    <property type="entry name" value="PEBP-like_sf"/>
</dbReference>
<dbReference type="InterPro" id="IPR008914">
    <property type="entry name" value="PEBP"/>
</dbReference>
<dbReference type="NCBIfam" id="TIGR00481">
    <property type="entry name" value="YbhB/YbcL family Raf kinase inhibitor-like protein"/>
    <property type="match status" value="1"/>
</dbReference>
<accession>A0ABR6FWK8</accession>
<organism evidence="1 2">
    <name type="scientific">Paraburkholderia silvatlantica</name>
    <dbReference type="NCBI Taxonomy" id="321895"/>
    <lineage>
        <taxon>Bacteria</taxon>
        <taxon>Pseudomonadati</taxon>
        <taxon>Pseudomonadota</taxon>
        <taxon>Betaproteobacteria</taxon>
        <taxon>Burkholderiales</taxon>
        <taxon>Burkholderiaceae</taxon>
        <taxon>Paraburkholderia</taxon>
    </lineage>
</organism>
<dbReference type="Proteomes" id="UP000533533">
    <property type="component" value="Unassembled WGS sequence"/>
</dbReference>